<accession>A0A2I8VJ62</accession>
<evidence type="ECO:0000313" key="1">
    <source>
        <dbReference type="EMBL" id="AUV81966.1"/>
    </source>
</evidence>
<organism evidence="1 2">
    <name type="scientific">Salinigranum rubrum</name>
    <dbReference type="NCBI Taxonomy" id="755307"/>
    <lineage>
        <taxon>Archaea</taxon>
        <taxon>Methanobacteriati</taxon>
        <taxon>Methanobacteriota</taxon>
        <taxon>Stenosarchaea group</taxon>
        <taxon>Halobacteria</taxon>
        <taxon>Halobacteriales</taxon>
        <taxon>Haloferacaceae</taxon>
        <taxon>Salinigranum</taxon>
    </lineage>
</organism>
<evidence type="ECO:0000313" key="2">
    <source>
        <dbReference type="Proteomes" id="UP000236584"/>
    </source>
</evidence>
<gene>
    <name evidence="1" type="ORF">C2R22_10165</name>
</gene>
<dbReference type="RefSeq" id="WP_103425655.1">
    <property type="nucleotide sequence ID" value="NZ_CP026309.1"/>
</dbReference>
<name>A0A2I8VJ62_9EURY</name>
<dbReference type="Proteomes" id="UP000236584">
    <property type="component" value="Chromosome"/>
</dbReference>
<reference evidence="1 2" key="1">
    <citation type="submission" date="2018-01" db="EMBL/GenBank/DDBJ databases">
        <title>Complete genome sequence of Salinigranum rubrum GX10T, an extremely halophilic archaeon isolated from a marine solar saltern.</title>
        <authorList>
            <person name="Han S."/>
        </authorList>
    </citation>
    <scope>NUCLEOTIDE SEQUENCE [LARGE SCALE GENOMIC DNA]</scope>
    <source>
        <strain evidence="1 2">GX10</strain>
    </source>
</reference>
<dbReference type="GeneID" id="35592458"/>
<keyword evidence="2" id="KW-1185">Reference proteome</keyword>
<dbReference type="KEGG" id="srub:C2R22_10165"/>
<dbReference type="EMBL" id="CP026309">
    <property type="protein sequence ID" value="AUV81966.1"/>
    <property type="molecule type" value="Genomic_DNA"/>
</dbReference>
<proteinExistence type="predicted"/>
<dbReference type="AlphaFoldDB" id="A0A2I8VJ62"/>
<protein>
    <recommendedName>
        <fullName evidence="3">Small CPxCG-related zinc finger protein</fullName>
    </recommendedName>
</protein>
<sequence length="64" mass="6994">MATETIDCPECGATIESLDEMDAEEVPEIETRSRGGIGYGEATRNLYLCKSCRKPLGIGRRGNE</sequence>
<dbReference type="OrthoDB" id="336689at2157"/>
<evidence type="ECO:0008006" key="3">
    <source>
        <dbReference type="Google" id="ProtNLM"/>
    </source>
</evidence>